<gene>
    <name evidence="2" type="ORF">C4F49_11985</name>
</gene>
<accession>A0A928YR88</accession>
<evidence type="ECO:0000256" key="1">
    <source>
        <dbReference type="SAM" id="Phobius"/>
    </source>
</evidence>
<dbReference type="AlphaFoldDB" id="A0A928YR88"/>
<keyword evidence="1" id="KW-0812">Transmembrane</keyword>
<protein>
    <submittedName>
        <fullName evidence="2">Uncharacterized protein</fullName>
    </submittedName>
</protein>
<keyword evidence="1" id="KW-0472">Membrane</keyword>
<evidence type="ECO:0000313" key="2">
    <source>
        <dbReference type="EMBL" id="MBE8714402.1"/>
    </source>
</evidence>
<keyword evidence="3" id="KW-1185">Reference proteome</keyword>
<feature type="transmembrane region" description="Helical" evidence="1">
    <location>
        <begin position="21"/>
        <end position="38"/>
    </location>
</feature>
<keyword evidence="1" id="KW-1133">Transmembrane helix</keyword>
<comment type="caution">
    <text evidence="2">The sequence shown here is derived from an EMBL/GenBank/DDBJ whole genome shotgun (WGS) entry which is preliminary data.</text>
</comment>
<reference evidence="2" key="1">
    <citation type="submission" date="2018-02" db="EMBL/GenBank/DDBJ databases">
        <authorList>
            <person name="Vasarhelyi B.M."/>
            <person name="Deshmukh S."/>
            <person name="Balint B."/>
            <person name="Kukolya J."/>
        </authorList>
    </citation>
    <scope>NUCLEOTIDE SEQUENCE</scope>
    <source>
        <strain evidence="2">KB22</strain>
    </source>
</reference>
<evidence type="ECO:0000313" key="3">
    <source>
        <dbReference type="Proteomes" id="UP000616201"/>
    </source>
</evidence>
<organism evidence="2 3">
    <name type="scientific">Sphingobacterium hungaricum</name>
    <dbReference type="NCBI Taxonomy" id="2082723"/>
    <lineage>
        <taxon>Bacteria</taxon>
        <taxon>Pseudomonadati</taxon>
        <taxon>Bacteroidota</taxon>
        <taxon>Sphingobacteriia</taxon>
        <taxon>Sphingobacteriales</taxon>
        <taxon>Sphingobacteriaceae</taxon>
        <taxon>Sphingobacterium</taxon>
    </lineage>
</organism>
<dbReference type="Proteomes" id="UP000616201">
    <property type="component" value="Unassembled WGS sequence"/>
</dbReference>
<sequence length="83" mass="9824">MNIKLIVIFVNINLISPMFDKIFKILILAILILLAFQFNEYLSQNKYVFEENRAVEKKSGKIYVMRGSKGWVLHTRPNFEYLP</sequence>
<dbReference type="EMBL" id="PRDK01000006">
    <property type="protein sequence ID" value="MBE8714402.1"/>
    <property type="molecule type" value="Genomic_DNA"/>
</dbReference>
<name>A0A928YR88_9SPHI</name>
<proteinExistence type="predicted"/>